<dbReference type="EMBL" id="LR797272">
    <property type="protein sequence ID" value="CAB4198665.1"/>
    <property type="molecule type" value="Genomic_DNA"/>
</dbReference>
<dbReference type="Gene3D" id="2.60.120.330">
    <property type="entry name" value="B-lactam Antibiotic, Isopenicillin N Synthase, Chain"/>
    <property type="match status" value="1"/>
</dbReference>
<organism evidence="1">
    <name type="scientific">uncultured Caudovirales phage</name>
    <dbReference type="NCBI Taxonomy" id="2100421"/>
    <lineage>
        <taxon>Viruses</taxon>
        <taxon>Duplodnaviria</taxon>
        <taxon>Heunggongvirae</taxon>
        <taxon>Uroviricota</taxon>
        <taxon>Caudoviricetes</taxon>
        <taxon>Peduoviridae</taxon>
        <taxon>Maltschvirus</taxon>
        <taxon>Maltschvirus maltsch</taxon>
    </lineage>
</organism>
<dbReference type="EMBL" id="LR797375">
    <property type="protein sequence ID" value="CAB4211556.1"/>
    <property type="molecule type" value="Genomic_DNA"/>
</dbReference>
<proteinExistence type="predicted"/>
<dbReference type="EMBL" id="LR796861">
    <property type="protein sequence ID" value="CAB4170768.1"/>
    <property type="molecule type" value="Genomic_DNA"/>
</dbReference>
<evidence type="ECO:0000313" key="1">
    <source>
        <dbReference type="EMBL" id="CAB4170768.1"/>
    </source>
</evidence>
<dbReference type="InterPro" id="IPR027443">
    <property type="entry name" value="IPNS-like_sf"/>
</dbReference>
<gene>
    <name evidence="2" type="ORF">UFOVP1066_135</name>
    <name evidence="3" type="ORF">UFOVP1315_202</name>
    <name evidence="4" type="ORF">UFOVP1421_163</name>
    <name evidence="5" type="ORF">UFOVP1525_173</name>
    <name evidence="1" type="ORF">UFOVP909_136</name>
</gene>
<reference evidence="1" key="1">
    <citation type="submission" date="2020-05" db="EMBL/GenBank/DDBJ databases">
        <authorList>
            <person name="Chiriac C."/>
            <person name="Salcher M."/>
            <person name="Ghai R."/>
            <person name="Kavagutti S V."/>
        </authorList>
    </citation>
    <scope>NUCLEOTIDE SEQUENCE</scope>
</reference>
<evidence type="ECO:0000313" key="4">
    <source>
        <dbReference type="EMBL" id="CAB4211556.1"/>
    </source>
</evidence>
<protein>
    <submittedName>
        <fullName evidence="1">Uncharacterized protein</fullName>
    </submittedName>
</protein>
<dbReference type="EMBL" id="LR797019">
    <property type="protein sequence ID" value="CAB4182088.1"/>
    <property type="molecule type" value="Genomic_DNA"/>
</dbReference>
<accession>A0A6J5PNV5</accession>
<name>A0A6J5PNV5_9CAUD</name>
<sequence>MENTLDKLNDIAHLPLGIEFNHNLILQEIENLPYKLEGYRSSLSFDKTMKLDELDKWDSIALYSIDGTVKSNPAESWDGNFVKTDAIKLCPYLDSVLQSVGGGDLLARIEVFSKGGSAGWHSHVKEGGQPNWISVWNLPIVMPKDSKFSLITYMDYRGSDYTKPIKVFEESYEPGKLYCLNSYHYHNAFNYSDEPMIMVRFYVDSRKPQVKDLLELSINNYTGKYMQTYEQYCNTPK</sequence>
<dbReference type="EMBL" id="LR798454">
    <property type="protein sequence ID" value="CAB5238669.1"/>
    <property type="molecule type" value="Genomic_DNA"/>
</dbReference>
<evidence type="ECO:0000313" key="2">
    <source>
        <dbReference type="EMBL" id="CAB4182088.1"/>
    </source>
</evidence>
<evidence type="ECO:0000313" key="5">
    <source>
        <dbReference type="EMBL" id="CAB5238669.1"/>
    </source>
</evidence>
<evidence type="ECO:0000313" key="3">
    <source>
        <dbReference type="EMBL" id="CAB4198665.1"/>
    </source>
</evidence>